<dbReference type="GO" id="GO:0098542">
    <property type="term" value="P:defense response to other organism"/>
    <property type="evidence" value="ECO:0007669"/>
    <property type="project" value="InterPro"/>
</dbReference>
<evidence type="ECO:0000256" key="5">
    <source>
        <dbReference type="SAM" id="MobiDB-lite"/>
    </source>
</evidence>
<evidence type="ECO:0000259" key="7">
    <source>
        <dbReference type="Pfam" id="PF03168"/>
    </source>
</evidence>
<dbReference type="GO" id="GO:0009506">
    <property type="term" value="C:plasmodesma"/>
    <property type="evidence" value="ECO:0007669"/>
    <property type="project" value="TreeGrafter"/>
</dbReference>
<comment type="subcellular location">
    <subcellularLocation>
        <location evidence="1">Membrane</location>
        <topology evidence="1">Single-pass membrane protein</topology>
    </subcellularLocation>
</comment>
<sequence>MWPEKQIPIQSSTPENRPPPVERRHSARYYAHRVKESLTTRISKLICAIFLALLILVGIITFILWLSLRPHRPRFHVQEFSMPSLPQESGFKNAQIVYNATVRNANQNIGIYYDSMQLTMYYQDQSIGGSQLLFPFYQKPKNTTVIAGELAGRNLTVTSQRWQEFMTDLADGEVVFRFDITSTIRFKISTWDSKRHVMHANCPVGIGPDGLILPSYKDKRCPVYFV</sequence>
<evidence type="ECO:0000313" key="9">
    <source>
        <dbReference type="Proteomes" id="UP000231279"/>
    </source>
</evidence>
<evidence type="ECO:0000313" key="8">
    <source>
        <dbReference type="EMBL" id="PIN03119.1"/>
    </source>
</evidence>
<comment type="caution">
    <text evidence="8">The sequence shown here is derived from an EMBL/GenBank/DDBJ whole genome shotgun (WGS) entry which is preliminary data.</text>
</comment>
<dbReference type="Proteomes" id="UP000231279">
    <property type="component" value="Unassembled WGS sequence"/>
</dbReference>
<organism evidence="8 9">
    <name type="scientific">Handroanthus impetiginosus</name>
    <dbReference type="NCBI Taxonomy" id="429701"/>
    <lineage>
        <taxon>Eukaryota</taxon>
        <taxon>Viridiplantae</taxon>
        <taxon>Streptophyta</taxon>
        <taxon>Embryophyta</taxon>
        <taxon>Tracheophyta</taxon>
        <taxon>Spermatophyta</taxon>
        <taxon>Magnoliopsida</taxon>
        <taxon>eudicotyledons</taxon>
        <taxon>Gunneridae</taxon>
        <taxon>Pentapetalae</taxon>
        <taxon>asterids</taxon>
        <taxon>lamiids</taxon>
        <taxon>Lamiales</taxon>
        <taxon>Bignoniaceae</taxon>
        <taxon>Crescentiina</taxon>
        <taxon>Tabebuia alliance</taxon>
        <taxon>Handroanthus</taxon>
    </lineage>
</organism>
<feature type="region of interest" description="Disordered" evidence="5">
    <location>
        <begin position="1"/>
        <end position="24"/>
    </location>
</feature>
<feature type="domain" description="Late embryogenesis abundant protein LEA-2 subgroup" evidence="7">
    <location>
        <begin position="100"/>
        <end position="199"/>
    </location>
</feature>
<dbReference type="PANTHER" id="PTHR31415">
    <property type="entry name" value="OS05G0367900 PROTEIN"/>
    <property type="match status" value="1"/>
</dbReference>
<dbReference type="InterPro" id="IPR004864">
    <property type="entry name" value="LEA_2"/>
</dbReference>
<feature type="transmembrane region" description="Helical" evidence="6">
    <location>
        <begin position="45"/>
        <end position="68"/>
    </location>
</feature>
<dbReference type="Pfam" id="PF03168">
    <property type="entry name" value="LEA_2"/>
    <property type="match status" value="1"/>
</dbReference>
<gene>
    <name evidence="8" type="ORF">CDL12_24361</name>
</gene>
<dbReference type="AlphaFoldDB" id="A0A2G9GCW0"/>
<keyword evidence="3 6" id="KW-1133">Transmembrane helix</keyword>
<dbReference type="OrthoDB" id="779224at2759"/>
<dbReference type="GO" id="GO:0005886">
    <property type="term" value="C:plasma membrane"/>
    <property type="evidence" value="ECO:0007669"/>
    <property type="project" value="TreeGrafter"/>
</dbReference>
<reference evidence="9" key="1">
    <citation type="journal article" date="2018" name="Gigascience">
        <title>Genome assembly of the Pink Ipe (Handroanthus impetiginosus, Bignoniaceae), a highly valued, ecologically keystone Neotropical timber forest tree.</title>
        <authorList>
            <person name="Silva-Junior O.B."/>
            <person name="Grattapaglia D."/>
            <person name="Novaes E."/>
            <person name="Collevatti R.G."/>
        </authorList>
    </citation>
    <scope>NUCLEOTIDE SEQUENCE [LARGE SCALE GENOMIC DNA]</scope>
    <source>
        <strain evidence="9">cv. UFG-1</strain>
    </source>
</reference>
<dbReference type="STRING" id="429701.A0A2G9GCW0"/>
<keyword evidence="2 6" id="KW-0812">Transmembrane</keyword>
<evidence type="ECO:0000256" key="1">
    <source>
        <dbReference type="ARBA" id="ARBA00004167"/>
    </source>
</evidence>
<name>A0A2G9GCW0_9LAMI</name>
<evidence type="ECO:0000256" key="2">
    <source>
        <dbReference type="ARBA" id="ARBA00022692"/>
    </source>
</evidence>
<protein>
    <recommendedName>
        <fullName evidence="7">Late embryogenesis abundant protein LEA-2 subgroup domain-containing protein</fullName>
    </recommendedName>
</protein>
<proteinExistence type="predicted"/>
<evidence type="ECO:0000256" key="4">
    <source>
        <dbReference type="ARBA" id="ARBA00023136"/>
    </source>
</evidence>
<dbReference type="EMBL" id="NKXS01005640">
    <property type="protein sequence ID" value="PIN03119.1"/>
    <property type="molecule type" value="Genomic_DNA"/>
</dbReference>
<evidence type="ECO:0000256" key="6">
    <source>
        <dbReference type="SAM" id="Phobius"/>
    </source>
</evidence>
<evidence type="ECO:0000256" key="3">
    <source>
        <dbReference type="ARBA" id="ARBA00022989"/>
    </source>
</evidence>
<dbReference type="PANTHER" id="PTHR31415:SF3">
    <property type="entry name" value="LATE EMBRYOGENESIS ABUNDANT (LEA) HYDROXYPROLINE-RICH GLYCOPROTEIN FAMILY"/>
    <property type="match status" value="1"/>
</dbReference>
<dbReference type="InterPro" id="IPR044839">
    <property type="entry name" value="NDR1-like"/>
</dbReference>
<keyword evidence="9" id="KW-1185">Reference proteome</keyword>
<accession>A0A2G9GCW0</accession>
<keyword evidence="4 6" id="KW-0472">Membrane</keyword>